<accession>Q113Y3</accession>
<feature type="region of interest" description="Disordered" evidence="1">
    <location>
        <begin position="59"/>
        <end position="90"/>
    </location>
</feature>
<organism evidence="2">
    <name type="scientific">Trichodesmium erythraeum (strain IMS101)</name>
    <dbReference type="NCBI Taxonomy" id="203124"/>
    <lineage>
        <taxon>Bacteria</taxon>
        <taxon>Bacillati</taxon>
        <taxon>Cyanobacteriota</taxon>
        <taxon>Cyanophyceae</taxon>
        <taxon>Oscillatoriophycideae</taxon>
        <taxon>Oscillatoriales</taxon>
        <taxon>Microcoleaceae</taxon>
        <taxon>Trichodesmium</taxon>
    </lineage>
</organism>
<dbReference type="EMBL" id="CP000393">
    <property type="protein sequence ID" value="ABG51191.1"/>
    <property type="molecule type" value="Genomic_DNA"/>
</dbReference>
<dbReference type="AlphaFoldDB" id="Q113Y3"/>
<gene>
    <name evidence="2" type="ordered locus">Tery_1936</name>
</gene>
<evidence type="ECO:0000313" key="2">
    <source>
        <dbReference type="EMBL" id="ABG51191.1"/>
    </source>
</evidence>
<dbReference type="RefSeq" id="WP_011611564.1">
    <property type="nucleotide sequence ID" value="NC_008312.1"/>
</dbReference>
<protein>
    <submittedName>
        <fullName evidence="2">Uncharacterized protein</fullName>
    </submittedName>
</protein>
<dbReference type="KEGG" id="ter:Tery_1936"/>
<proteinExistence type="predicted"/>
<sequence>MMSAIFLFFVGLVFVIWLRHQPKEIYLKNEISRFTQSRPSLHGDKTSNGNVNSGEAVVMATKQKTSRSRHRPGAVSGDKNCYPNAERAQHRTARRARVPYTSFCEGETEFRQDYY</sequence>
<dbReference type="HOGENOM" id="CLU_2107944_0_0_3"/>
<evidence type="ECO:0000256" key="1">
    <source>
        <dbReference type="SAM" id="MobiDB-lite"/>
    </source>
</evidence>
<reference evidence="2" key="1">
    <citation type="submission" date="2006-06" db="EMBL/GenBank/DDBJ databases">
        <title>Complete sequence of Trichodesmium erythraeum IMS101.</title>
        <authorList>
            <consortium name="US DOE Joint Genome Institute"/>
            <person name="Copeland A."/>
            <person name="Lucas S."/>
            <person name="Lapidus A."/>
            <person name="Barry K."/>
            <person name="Detter J.C."/>
            <person name="Glavina del Rio T."/>
            <person name="Hammon N."/>
            <person name="Israni S."/>
            <person name="Dalin E."/>
            <person name="Tice H."/>
            <person name="Pitluck S."/>
            <person name="Kiss H."/>
            <person name="Munk A.C."/>
            <person name="Brettin T."/>
            <person name="Bruce D."/>
            <person name="Han C."/>
            <person name="Tapia R."/>
            <person name="Gilna P."/>
            <person name="Schmutz J."/>
            <person name="Larimer F."/>
            <person name="Land M."/>
            <person name="Hauser L."/>
            <person name="Kyrpides N."/>
            <person name="Kim E."/>
            <person name="Richardson P."/>
        </authorList>
    </citation>
    <scope>NUCLEOTIDE SEQUENCE [LARGE SCALE GENOMIC DNA]</scope>
    <source>
        <strain evidence="2">IMS101</strain>
    </source>
</reference>
<name>Q113Y3_TRIEI</name>